<name>A0A2J6RXH3_HYAVF</name>
<evidence type="ECO:0000313" key="2">
    <source>
        <dbReference type="EMBL" id="PMD43212.1"/>
    </source>
</evidence>
<accession>A0A2J6RXH3</accession>
<dbReference type="Pfam" id="PF20150">
    <property type="entry name" value="2EXR"/>
    <property type="match status" value="1"/>
</dbReference>
<feature type="domain" description="2EXR" evidence="1">
    <location>
        <begin position="77"/>
        <end position="150"/>
    </location>
</feature>
<dbReference type="OrthoDB" id="3560270at2759"/>
<organism evidence="2 3">
    <name type="scientific">Hyaloscypha variabilis (strain UAMH 11265 / GT02V1 / F)</name>
    <name type="common">Meliniomyces variabilis</name>
    <dbReference type="NCBI Taxonomy" id="1149755"/>
    <lineage>
        <taxon>Eukaryota</taxon>
        <taxon>Fungi</taxon>
        <taxon>Dikarya</taxon>
        <taxon>Ascomycota</taxon>
        <taxon>Pezizomycotina</taxon>
        <taxon>Leotiomycetes</taxon>
        <taxon>Helotiales</taxon>
        <taxon>Hyaloscyphaceae</taxon>
        <taxon>Hyaloscypha</taxon>
        <taxon>Hyaloscypha variabilis</taxon>
    </lineage>
</organism>
<protein>
    <recommendedName>
        <fullName evidence="1">2EXR domain-containing protein</fullName>
    </recommendedName>
</protein>
<sequence>METKTSNADQALQKPHLARAKKIPSKIPSLFPKRSIHFRRFSSIQERTKSSSLLSKLPAELHVSSSSTKLTKSPAIFAGLPPELRVAIWRATFERRKVVLKRHSHQPRLDIKTGALLLLNKETHQIFLDHYTLILNEYGLPGIYFNHSLDLDTLSLDGHIKILRLLIKQYPKTMQRIERLETRNCLQLCEPSFGNIEFDSMPSLQSFAVKWCPKLDYTYRYCLEFRNFGQLPIITNAKNALAKSRLYTSQRMPQLLAVMSRERIICKTPAERAGVASIEDCFIIQDASSTSLRTFSAEIPAEWRRRRQKTPWEPKTLRVGWFPCELKRSSFVLKANAEEM</sequence>
<dbReference type="InterPro" id="IPR045518">
    <property type="entry name" value="2EXR"/>
</dbReference>
<reference evidence="2 3" key="1">
    <citation type="submission" date="2016-04" db="EMBL/GenBank/DDBJ databases">
        <title>A degradative enzymes factory behind the ericoid mycorrhizal symbiosis.</title>
        <authorList>
            <consortium name="DOE Joint Genome Institute"/>
            <person name="Martino E."/>
            <person name="Morin E."/>
            <person name="Grelet G."/>
            <person name="Kuo A."/>
            <person name="Kohler A."/>
            <person name="Daghino S."/>
            <person name="Barry K."/>
            <person name="Choi C."/>
            <person name="Cichocki N."/>
            <person name="Clum A."/>
            <person name="Copeland A."/>
            <person name="Hainaut M."/>
            <person name="Haridas S."/>
            <person name="Labutti K."/>
            <person name="Lindquist E."/>
            <person name="Lipzen A."/>
            <person name="Khouja H.-R."/>
            <person name="Murat C."/>
            <person name="Ohm R."/>
            <person name="Olson A."/>
            <person name="Spatafora J."/>
            <person name="Veneault-Fourrey C."/>
            <person name="Henrissat B."/>
            <person name="Grigoriev I."/>
            <person name="Martin F."/>
            <person name="Perotto S."/>
        </authorList>
    </citation>
    <scope>NUCLEOTIDE SEQUENCE [LARGE SCALE GENOMIC DNA]</scope>
    <source>
        <strain evidence="2 3">F</strain>
    </source>
</reference>
<dbReference type="AlphaFoldDB" id="A0A2J6RXH3"/>
<evidence type="ECO:0000313" key="3">
    <source>
        <dbReference type="Proteomes" id="UP000235786"/>
    </source>
</evidence>
<evidence type="ECO:0000259" key="1">
    <source>
        <dbReference type="Pfam" id="PF20150"/>
    </source>
</evidence>
<gene>
    <name evidence="2" type="ORF">L207DRAFT_580080</name>
</gene>
<dbReference type="Proteomes" id="UP000235786">
    <property type="component" value="Unassembled WGS sequence"/>
</dbReference>
<proteinExistence type="predicted"/>
<keyword evidence="3" id="KW-1185">Reference proteome</keyword>
<dbReference type="EMBL" id="KZ613942">
    <property type="protein sequence ID" value="PMD43212.1"/>
    <property type="molecule type" value="Genomic_DNA"/>
</dbReference>